<dbReference type="EMBL" id="GEDC01023992">
    <property type="protein sequence ID" value="JAS13306.1"/>
    <property type="molecule type" value="Transcribed_RNA"/>
</dbReference>
<dbReference type="GO" id="GO:0008080">
    <property type="term" value="F:N-acetyltransferase activity"/>
    <property type="evidence" value="ECO:0007669"/>
    <property type="project" value="InterPro"/>
</dbReference>
<evidence type="ECO:0000256" key="2">
    <source>
        <dbReference type="ARBA" id="ARBA00022679"/>
    </source>
</evidence>
<dbReference type="InterPro" id="IPR039135">
    <property type="entry name" value="NAT9-like"/>
</dbReference>
<evidence type="ECO:0000313" key="6">
    <source>
        <dbReference type="EMBL" id="JAS13469.1"/>
    </source>
</evidence>
<dbReference type="Pfam" id="PF13302">
    <property type="entry name" value="Acetyltransf_3"/>
    <property type="match status" value="1"/>
</dbReference>
<dbReference type="EMBL" id="GEDC01023829">
    <property type="protein sequence ID" value="JAS13469.1"/>
    <property type="molecule type" value="Transcribed_RNA"/>
</dbReference>
<reference evidence="6" key="1">
    <citation type="submission" date="2015-12" db="EMBL/GenBank/DDBJ databases">
        <title>De novo transcriptome assembly of four potential Pierce s Disease insect vectors from Arizona vineyards.</title>
        <authorList>
            <person name="Tassone E.E."/>
        </authorList>
    </citation>
    <scope>NUCLEOTIDE SEQUENCE</scope>
</reference>
<dbReference type="SUPFAM" id="SSF55729">
    <property type="entry name" value="Acyl-CoA N-acyltransferases (Nat)"/>
    <property type="match status" value="1"/>
</dbReference>
<keyword evidence="2" id="KW-0808">Transferase</keyword>
<sequence length="201" mass="23646">MRKNSNICIVGNKVILVPYRKKHVKKYHFWMQSTELQNLTGSDPLSEEQEYEMQQTWRDDEDKCTFIILDKQIMTENNDEIDAMIGDTNLYLKYEDGFLNAETGIMVAEPKARRCGMGQEAMLLMFHYGVEELNVVKYIAKISMSNVQSLQMFKKFGFETESKSDVFQEVTLVKSVSDEWKEWLNKEIFNIQILKYCDNDE</sequence>
<organism evidence="6">
    <name type="scientific">Clastoptera arizonana</name>
    <name type="common">Arizona spittle bug</name>
    <dbReference type="NCBI Taxonomy" id="38151"/>
    <lineage>
        <taxon>Eukaryota</taxon>
        <taxon>Metazoa</taxon>
        <taxon>Ecdysozoa</taxon>
        <taxon>Arthropoda</taxon>
        <taxon>Hexapoda</taxon>
        <taxon>Insecta</taxon>
        <taxon>Pterygota</taxon>
        <taxon>Neoptera</taxon>
        <taxon>Paraneoptera</taxon>
        <taxon>Hemiptera</taxon>
        <taxon>Auchenorrhyncha</taxon>
        <taxon>Cercopoidea</taxon>
        <taxon>Clastopteridae</taxon>
        <taxon>Clastoptera</taxon>
    </lineage>
</organism>
<comment type="similarity">
    <text evidence="1">Belongs to the acetyltransferase family. GNAT subfamily.</text>
</comment>
<dbReference type="InterPro" id="IPR016181">
    <property type="entry name" value="Acyl_CoA_acyltransferase"/>
</dbReference>
<gene>
    <name evidence="5" type="ORF">g.23328</name>
    <name evidence="6" type="ORF">g.23329</name>
</gene>
<evidence type="ECO:0000256" key="3">
    <source>
        <dbReference type="ARBA" id="ARBA00023315"/>
    </source>
</evidence>
<evidence type="ECO:0000259" key="4">
    <source>
        <dbReference type="Pfam" id="PF13302"/>
    </source>
</evidence>
<protein>
    <recommendedName>
        <fullName evidence="4">N-acetyltransferase domain-containing protein</fullName>
    </recommendedName>
</protein>
<dbReference type="Gene3D" id="3.40.630.30">
    <property type="match status" value="1"/>
</dbReference>
<dbReference type="AlphaFoldDB" id="A0A1B6CJ34"/>
<dbReference type="PANTHER" id="PTHR13256">
    <property type="entry name" value="N-ACETYLTRANSFERASE 9"/>
    <property type="match status" value="1"/>
</dbReference>
<dbReference type="PANTHER" id="PTHR13256:SF16">
    <property type="entry name" value="ALPHA_BETA-TUBULIN-N-ACETYLTRANSFERASE 9"/>
    <property type="match status" value="1"/>
</dbReference>
<feature type="domain" description="N-acetyltransferase" evidence="4">
    <location>
        <begin position="14"/>
        <end position="159"/>
    </location>
</feature>
<accession>A0A1B6CJ34</accession>
<dbReference type="InterPro" id="IPR000182">
    <property type="entry name" value="GNAT_dom"/>
</dbReference>
<proteinExistence type="inferred from homology"/>
<evidence type="ECO:0000313" key="5">
    <source>
        <dbReference type="EMBL" id="JAS13306.1"/>
    </source>
</evidence>
<keyword evidence="3" id="KW-0012">Acyltransferase</keyword>
<name>A0A1B6CJ34_9HEMI</name>
<evidence type="ECO:0000256" key="1">
    <source>
        <dbReference type="ARBA" id="ARBA00009342"/>
    </source>
</evidence>